<dbReference type="InterPro" id="IPR016181">
    <property type="entry name" value="Acyl_CoA_acyltransferase"/>
</dbReference>
<keyword evidence="5" id="KW-1185">Reference proteome</keyword>
<dbReference type="PROSITE" id="PS51186">
    <property type="entry name" value="GNAT"/>
    <property type="match status" value="1"/>
</dbReference>
<dbReference type="InterPro" id="IPR050832">
    <property type="entry name" value="Bact_Acetyltransf"/>
</dbReference>
<comment type="caution">
    <text evidence="4">The sequence shown here is derived from an EMBL/GenBank/DDBJ whole genome shotgun (WGS) entry which is preliminary data.</text>
</comment>
<reference evidence="4 5" key="1">
    <citation type="submission" date="2020-05" db="EMBL/GenBank/DDBJ databases">
        <title>Genomic Encyclopedia of Type Strains, Phase III (KMG-III): the genomes of soil and plant-associated and newly described type strains.</title>
        <authorList>
            <person name="Whitman W."/>
        </authorList>
    </citation>
    <scope>NUCLEOTIDE SEQUENCE [LARGE SCALE GENOMIC DNA]</scope>
    <source>
        <strain evidence="4 5">KCTC 19046</strain>
    </source>
</reference>
<feature type="domain" description="N-acetyltransferase" evidence="3">
    <location>
        <begin position="10"/>
        <end position="169"/>
    </location>
</feature>
<accession>A0ABX1ZZ15</accession>
<dbReference type="Proteomes" id="UP000757540">
    <property type="component" value="Unassembled WGS sequence"/>
</dbReference>
<dbReference type="Pfam" id="PF00583">
    <property type="entry name" value="Acetyltransf_1"/>
    <property type="match status" value="1"/>
</dbReference>
<evidence type="ECO:0000256" key="1">
    <source>
        <dbReference type="ARBA" id="ARBA00022679"/>
    </source>
</evidence>
<keyword evidence="2" id="KW-0012">Acyltransferase</keyword>
<dbReference type="PANTHER" id="PTHR43877">
    <property type="entry name" value="AMINOALKYLPHOSPHONATE N-ACETYLTRANSFERASE-RELATED-RELATED"/>
    <property type="match status" value="1"/>
</dbReference>
<evidence type="ECO:0000256" key="2">
    <source>
        <dbReference type="ARBA" id="ARBA00023315"/>
    </source>
</evidence>
<dbReference type="PANTHER" id="PTHR43877:SF2">
    <property type="entry name" value="AMINOALKYLPHOSPHONATE N-ACETYLTRANSFERASE-RELATED"/>
    <property type="match status" value="1"/>
</dbReference>
<dbReference type="CDD" id="cd04301">
    <property type="entry name" value="NAT_SF"/>
    <property type="match status" value="1"/>
</dbReference>
<dbReference type="InterPro" id="IPR000182">
    <property type="entry name" value="GNAT_dom"/>
</dbReference>
<protein>
    <submittedName>
        <fullName evidence="4">GNAT superfamily N-acetyltransferase</fullName>
    </submittedName>
</protein>
<evidence type="ECO:0000259" key="3">
    <source>
        <dbReference type="PROSITE" id="PS51186"/>
    </source>
</evidence>
<evidence type="ECO:0000313" key="4">
    <source>
        <dbReference type="EMBL" id="NOV95843.1"/>
    </source>
</evidence>
<dbReference type="EMBL" id="JABEZU010000001">
    <property type="protein sequence ID" value="NOV95843.1"/>
    <property type="molecule type" value="Genomic_DNA"/>
</dbReference>
<organism evidence="4 5">
    <name type="scientific">Isoptericola halotolerans</name>
    <dbReference type="NCBI Taxonomy" id="300560"/>
    <lineage>
        <taxon>Bacteria</taxon>
        <taxon>Bacillati</taxon>
        <taxon>Actinomycetota</taxon>
        <taxon>Actinomycetes</taxon>
        <taxon>Micrococcales</taxon>
        <taxon>Promicromonosporaceae</taxon>
        <taxon>Isoptericola</taxon>
    </lineage>
</organism>
<keyword evidence="1" id="KW-0808">Transferase</keyword>
<name>A0ABX1ZZ15_9MICO</name>
<sequence length="169" mass="17866">MTAQTCTSTVEVGEVPWDHPDAVALRAEAVADLGRRYGGDEDAREVIDPATIVTTVLARLGGAVVGCGSVRDVSGTRDNRGPASTHPAATGEVKRVFVAPAARGHGVARSIMGDLERTARRAGFRRLVLETGTAQPEAMGLYETLGYASIESYGRYAAEADQRCYGKDL</sequence>
<evidence type="ECO:0000313" key="5">
    <source>
        <dbReference type="Proteomes" id="UP000757540"/>
    </source>
</evidence>
<dbReference type="RefSeq" id="WP_171782106.1">
    <property type="nucleotide sequence ID" value="NZ_BAAAML010000002.1"/>
</dbReference>
<dbReference type="SUPFAM" id="SSF55729">
    <property type="entry name" value="Acyl-CoA N-acyltransferases (Nat)"/>
    <property type="match status" value="1"/>
</dbReference>
<dbReference type="Gene3D" id="3.40.630.30">
    <property type="match status" value="1"/>
</dbReference>
<gene>
    <name evidence="4" type="ORF">HDG69_000396</name>
</gene>
<proteinExistence type="predicted"/>